<organism evidence="2 3">
    <name type="scientific">Sphaerospermopsis reniformis</name>
    <dbReference type="NCBI Taxonomy" id="531300"/>
    <lineage>
        <taxon>Bacteria</taxon>
        <taxon>Bacillati</taxon>
        <taxon>Cyanobacteriota</taxon>
        <taxon>Cyanophyceae</taxon>
        <taxon>Nostocales</taxon>
        <taxon>Aphanizomenonaceae</taxon>
        <taxon>Sphaerospermopsis</taxon>
    </lineage>
</organism>
<gene>
    <name evidence="2" type="ORF">SR1949_14080</name>
</gene>
<feature type="domain" description="Glycosyl transferase family 1" evidence="1">
    <location>
        <begin position="178"/>
        <end position="339"/>
    </location>
</feature>
<dbReference type="Proteomes" id="UP000300142">
    <property type="component" value="Unassembled WGS sequence"/>
</dbReference>
<dbReference type="GO" id="GO:0016757">
    <property type="term" value="F:glycosyltransferase activity"/>
    <property type="evidence" value="ECO:0007669"/>
    <property type="project" value="InterPro"/>
</dbReference>
<evidence type="ECO:0000313" key="2">
    <source>
        <dbReference type="EMBL" id="GCL36305.1"/>
    </source>
</evidence>
<dbReference type="PANTHER" id="PTHR45947:SF3">
    <property type="entry name" value="SULFOQUINOVOSYL TRANSFERASE SQD2"/>
    <property type="match status" value="1"/>
</dbReference>
<proteinExistence type="predicted"/>
<dbReference type="Gene3D" id="3.40.50.2000">
    <property type="entry name" value="Glycogen Phosphorylase B"/>
    <property type="match status" value="2"/>
</dbReference>
<evidence type="ECO:0000313" key="3">
    <source>
        <dbReference type="Proteomes" id="UP000300142"/>
    </source>
</evidence>
<dbReference type="CDD" id="cd03801">
    <property type="entry name" value="GT4_PimA-like"/>
    <property type="match status" value="1"/>
</dbReference>
<sequence length="453" mass="50554">MNPHILFIAPSAYTLSGLATWLDYLLPGLKQLGWRTTLGLVEGTRYHRVADYLAVHPCESAIAITCKTGTPQGRRWAVQRAIQEYSPDIVVTVNIPDAIAATAELRSRGETQAKIVMTCHGIQEDLFADMKLFKNSLDAVVCTNKLACKLAEDYSSLDKSSVFYAPCGAPTRPLTPRKSEKTFKIIFVGRLEQQQKRVHDLPAILENLSSQQIPFHLKIVGTGPEEIRLRDRLSQFINSGEVSFLGHVPSHELWEKAYFQADALLMPSPCETGPIVIWEAMAMGVPVVSSRYIGSGLENALKNRENCLLFNVGDTETATQQLITLYSDPECWQNIRQNAWDLARLRYSEEASIKQWNEVFQSVISMPLKAVSVVNSKNATGGQSRLDRWLGNSTGEYIRQFLGKTCPNTGAGGEWPHSWCTKFTSPGKEFLSQCLDLDCKAKEHNVYPISKIN</sequence>
<name>A0A479ZUQ0_9CYAN</name>
<dbReference type="RefSeq" id="WP_137666864.1">
    <property type="nucleotide sequence ID" value="NZ_BJCE01000033.1"/>
</dbReference>
<keyword evidence="3" id="KW-1185">Reference proteome</keyword>
<protein>
    <submittedName>
        <fullName evidence="2">Sulfolipid sulfoquinovosyldiacylglycerol biosynthesis protein</fullName>
    </submittedName>
</protein>
<dbReference type="InterPro" id="IPR001296">
    <property type="entry name" value="Glyco_trans_1"/>
</dbReference>
<dbReference type="AlphaFoldDB" id="A0A479ZUQ0"/>
<dbReference type="EMBL" id="BJCE01000033">
    <property type="protein sequence ID" value="GCL36305.1"/>
    <property type="molecule type" value="Genomic_DNA"/>
</dbReference>
<comment type="caution">
    <text evidence="2">The sequence shown here is derived from an EMBL/GenBank/DDBJ whole genome shotgun (WGS) entry which is preliminary data.</text>
</comment>
<accession>A0A479ZUQ0</accession>
<dbReference type="InterPro" id="IPR050194">
    <property type="entry name" value="Glycosyltransferase_grp1"/>
</dbReference>
<reference evidence="3" key="1">
    <citation type="submission" date="2019-02" db="EMBL/GenBank/DDBJ databases">
        <title>Draft genome sequence of Sphaerospermopsis reniformis NIES-1949.</title>
        <authorList>
            <person name="Yamaguchi H."/>
            <person name="Suzuki S."/>
            <person name="Kawachi M."/>
        </authorList>
    </citation>
    <scope>NUCLEOTIDE SEQUENCE [LARGE SCALE GENOMIC DNA]</scope>
    <source>
        <strain evidence="3">NIES-1949</strain>
    </source>
</reference>
<dbReference type="Pfam" id="PF00534">
    <property type="entry name" value="Glycos_transf_1"/>
    <property type="match status" value="1"/>
</dbReference>
<dbReference type="SUPFAM" id="SSF53756">
    <property type="entry name" value="UDP-Glycosyltransferase/glycogen phosphorylase"/>
    <property type="match status" value="1"/>
</dbReference>
<evidence type="ECO:0000259" key="1">
    <source>
        <dbReference type="Pfam" id="PF00534"/>
    </source>
</evidence>
<dbReference type="PANTHER" id="PTHR45947">
    <property type="entry name" value="SULFOQUINOVOSYL TRANSFERASE SQD2"/>
    <property type="match status" value="1"/>
</dbReference>